<dbReference type="SMART" id="SM00283">
    <property type="entry name" value="MA"/>
    <property type="match status" value="1"/>
</dbReference>
<dbReference type="GO" id="GO:0007165">
    <property type="term" value="P:signal transduction"/>
    <property type="evidence" value="ECO:0007669"/>
    <property type="project" value="UniProtKB-KW"/>
</dbReference>
<dbReference type="PROSITE" id="PS50885">
    <property type="entry name" value="HAMP"/>
    <property type="match status" value="1"/>
</dbReference>
<dbReference type="GO" id="GO:0004888">
    <property type="term" value="F:transmembrane signaling receptor activity"/>
    <property type="evidence" value="ECO:0007669"/>
    <property type="project" value="InterPro"/>
</dbReference>
<comment type="similarity">
    <text evidence="3">Belongs to the methyl-accepting chemotaxis (MCP) protein family.</text>
</comment>
<evidence type="ECO:0000256" key="4">
    <source>
        <dbReference type="PROSITE-ProRule" id="PRU00284"/>
    </source>
</evidence>
<evidence type="ECO:0000256" key="5">
    <source>
        <dbReference type="SAM" id="Coils"/>
    </source>
</evidence>
<sequence length="635" mass="68832">MNLKNLGFRLKLSVMLCAVLAGLAMLLAVGDRGLALQQQTQERVQQMSELNGALSALALNATQVHQDVNSGRADTMASLPDRIQTSEQLLDDLVETHQPAAVEMGLLDELEAYRRAYSELLLLYQNLADTLQRLGFSRSEGLRGAVQEFGDAFQQPLIMVSAREQVLALREAERDITQAASAELEAQFAEAWGEFQDMLGAVGVTDRYAQEIDDYEQSIAQIVEAHHQQAELEQQLELGLQQLDAQQASLLTQVDRLTTEAQTSAARGSIRARQTLLLVGIVVAVSVLTLSFWIIISVRSTLQQVRTDLERVGEGDLTARLPVNEKRNDDFDSVSQVVNNMAERLGSLIGQVVDTAATSSQRIRSLNQDMDVLKTNNGLLIDQAETVAASTEEISQTLTQINQTSTDLNTKSDETFKAARSGTRTLQEALSQLQETGSVVDDTHNTLKKSGDMSEDIDRVIGIINDLASQTNLLALNAAIEAARAGDAGRGFAVVADEVRTLAERTVDATARITDIVDGVQGSTAAALKTMDQAQIHLRGVLENSENARTAIADIEARARVSADAAEQISRMVHEVSEVAAQISQSVDSVAQKARSDASSIHLVTGKATESAHLLEQLDKQSSAFTFTTTDPQDN</sequence>
<protein>
    <submittedName>
        <fullName evidence="9">Methyl-accepting chemotaxis protein</fullName>
    </submittedName>
</protein>
<dbReference type="RefSeq" id="WP_135484492.1">
    <property type="nucleotide sequence ID" value="NZ_SRMF01000010.1"/>
</dbReference>
<organism evidence="9 10">
    <name type="scientific">Natronospirillum operosum</name>
    <dbReference type="NCBI Taxonomy" id="2759953"/>
    <lineage>
        <taxon>Bacteria</taxon>
        <taxon>Pseudomonadati</taxon>
        <taxon>Pseudomonadota</taxon>
        <taxon>Gammaproteobacteria</taxon>
        <taxon>Oceanospirillales</taxon>
        <taxon>Natronospirillaceae</taxon>
        <taxon>Natronospirillum</taxon>
    </lineage>
</organism>
<reference evidence="9 10" key="1">
    <citation type="submission" date="2019-04" db="EMBL/GenBank/DDBJ databases">
        <title>Natronospirillum operosus gen. nov., sp. nov., a haloalkaliphilic satellite isolated from decaying biomass of laboratory culture of cyanobacterium Geitlerinema sp. and proposal of Natronospirillaceae fam. nov. and Saccharospirillaceae fam. nov.</title>
        <authorList>
            <person name="Kevbrin V."/>
            <person name="Boltyanskaya Y."/>
            <person name="Koziaeva V."/>
            <person name="Grouzdev D.S."/>
            <person name="Park M."/>
            <person name="Cho J."/>
        </authorList>
    </citation>
    <scope>NUCLEOTIDE SEQUENCE [LARGE SCALE GENOMIC DNA]</scope>
    <source>
        <strain evidence="9 10">G-116</strain>
    </source>
</reference>
<dbReference type="AlphaFoldDB" id="A0A4Z0WBX0"/>
<dbReference type="PROSITE" id="PS50111">
    <property type="entry name" value="CHEMOTAXIS_TRANSDUC_2"/>
    <property type="match status" value="1"/>
</dbReference>
<comment type="subcellular location">
    <subcellularLocation>
        <location evidence="1">Membrane</location>
    </subcellularLocation>
</comment>
<dbReference type="InterPro" id="IPR003660">
    <property type="entry name" value="HAMP_dom"/>
</dbReference>
<evidence type="ECO:0000259" key="8">
    <source>
        <dbReference type="PROSITE" id="PS50885"/>
    </source>
</evidence>
<evidence type="ECO:0000313" key="9">
    <source>
        <dbReference type="EMBL" id="TGG91070.1"/>
    </source>
</evidence>
<dbReference type="Pfam" id="PF00015">
    <property type="entry name" value="MCPsignal"/>
    <property type="match status" value="1"/>
</dbReference>
<dbReference type="InterPro" id="IPR004089">
    <property type="entry name" value="MCPsignal_dom"/>
</dbReference>
<dbReference type="Gene3D" id="1.10.287.950">
    <property type="entry name" value="Methyl-accepting chemotaxis protein"/>
    <property type="match status" value="1"/>
</dbReference>
<keyword evidence="6" id="KW-0472">Membrane</keyword>
<gene>
    <name evidence="9" type="ORF">E4656_16885</name>
</gene>
<feature type="coiled-coil region" evidence="5">
    <location>
        <begin position="215"/>
        <end position="260"/>
    </location>
</feature>
<dbReference type="GO" id="GO:0016020">
    <property type="term" value="C:membrane"/>
    <property type="evidence" value="ECO:0007669"/>
    <property type="project" value="UniProtKB-SubCell"/>
</dbReference>
<keyword evidence="6" id="KW-0812">Transmembrane</keyword>
<dbReference type="CDD" id="cd06225">
    <property type="entry name" value="HAMP"/>
    <property type="match status" value="1"/>
</dbReference>
<dbReference type="PANTHER" id="PTHR32089:SF112">
    <property type="entry name" value="LYSOZYME-LIKE PROTEIN-RELATED"/>
    <property type="match status" value="1"/>
</dbReference>
<keyword evidence="5" id="KW-0175">Coiled coil</keyword>
<feature type="domain" description="HAMP" evidence="8">
    <location>
        <begin position="302"/>
        <end position="350"/>
    </location>
</feature>
<keyword evidence="2 4" id="KW-0807">Transducer</keyword>
<dbReference type="GO" id="GO:0006935">
    <property type="term" value="P:chemotaxis"/>
    <property type="evidence" value="ECO:0007669"/>
    <property type="project" value="InterPro"/>
</dbReference>
<dbReference type="OrthoDB" id="6092731at2"/>
<evidence type="ECO:0000256" key="1">
    <source>
        <dbReference type="ARBA" id="ARBA00004370"/>
    </source>
</evidence>
<evidence type="ECO:0000256" key="2">
    <source>
        <dbReference type="ARBA" id="ARBA00023224"/>
    </source>
</evidence>
<keyword evidence="10" id="KW-1185">Reference proteome</keyword>
<dbReference type="InterPro" id="IPR004090">
    <property type="entry name" value="Chemotax_Me-accpt_rcpt"/>
</dbReference>
<dbReference type="PRINTS" id="PR00260">
    <property type="entry name" value="CHEMTRNSDUCR"/>
</dbReference>
<comment type="caution">
    <text evidence="9">The sequence shown here is derived from an EMBL/GenBank/DDBJ whole genome shotgun (WGS) entry which is preliminary data.</text>
</comment>
<accession>A0A4Z0WBX0</accession>
<proteinExistence type="inferred from homology"/>
<dbReference type="Proteomes" id="UP000297475">
    <property type="component" value="Unassembled WGS sequence"/>
</dbReference>
<evidence type="ECO:0000256" key="3">
    <source>
        <dbReference type="ARBA" id="ARBA00029447"/>
    </source>
</evidence>
<dbReference type="SUPFAM" id="SSF58104">
    <property type="entry name" value="Methyl-accepting chemotaxis protein (MCP) signaling domain"/>
    <property type="match status" value="1"/>
</dbReference>
<feature type="domain" description="Methyl-accepting transducer" evidence="7">
    <location>
        <begin position="355"/>
        <end position="591"/>
    </location>
</feature>
<evidence type="ECO:0000256" key="6">
    <source>
        <dbReference type="SAM" id="Phobius"/>
    </source>
</evidence>
<name>A0A4Z0WBX0_9GAMM</name>
<keyword evidence="6" id="KW-1133">Transmembrane helix</keyword>
<dbReference type="PANTHER" id="PTHR32089">
    <property type="entry name" value="METHYL-ACCEPTING CHEMOTAXIS PROTEIN MCPB"/>
    <property type="match status" value="1"/>
</dbReference>
<feature type="transmembrane region" description="Helical" evidence="6">
    <location>
        <begin position="276"/>
        <end position="296"/>
    </location>
</feature>
<evidence type="ECO:0000313" key="10">
    <source>
        <dbReference type="Proteomes" id="UP000297475"/>
    </source>
</evidence>
<dbReference type="EMBL" id="SRMF01000010">
    <property type="protein sequence ID" value="TGG91070.1"/>
    <property type="molecule type" value="Genomic_DNA"/>
</dbReference>
<dbReference type="SMART" id="SM00304">
    <property type="entry name" value="HAMP"/>
    <property type="match status" value="1"/>
</dbReference>
<evidence type="ECO:0000259" key="7">
    <source>
        <dbReference type="PROSITE" id="PS50111"/>
    </source>
</evidence>